<feature type="signal peptide" evidence="1">
    <location>
        <begin position="1"/>
        <end position="20"/>
    </location>
</feature>
<proteinExistence type="predicted"/>
<keyword evidence="1" id="KW-0732">Signal</keyword>
<organism evidence="2 3">
    <name type="scientific">Flavobacterium silvaticum</name>
    <dbReference type="NCBI Taxonomy" id="1852020"/>
    <lineage>
        <taxon>Bacteria</taxon>
        <taxon>Pseudomonadati</taxon>
        <taxon>Bacteroidota</taxon>
        <taxon>Flavobacteriia</taxon>
        <taxon>Flavobacteriales</taxon>
        <taxon>Flavobacteriaceae</taxon>
        <taxon>Flavobacterium</taxon>
    </lineage>
</organism>
<sequence>MKTKLFFYAIVLLLSLDGSAQNALPEFKFELPKIPTTTLPGDFSKSLKLDTIPRARIIKTDIDGCRNEKLQLIIISPLDKSEFFAVNDTILSRQEIERRNEIDMWKMHFYFKGLSYVKEHEKKPEAGPRKQKK</sequence>
<dbReference type="Proteomes" id="UP000712080">
    <property type="component" value="Unassembled WGS sequence"/>
</dbReference>
<evidence type="ECO:0000313" key="2">
    <source>
        <dbReference type="EMBL" id="NMH28716.1"/>
    </source>
</evidence>
<name>A0A972G1H1_9FLAO</name>
<reference evidence="2" key="1">
    <citation type="submission" date="2020-02" db="EMBL/GenBank/DDBJ databases">
        <title>Flavobacterium sp. genome.</title>
        <authorList>
            <person name="Jung H.S."/>
            <person name="Baek J.H."/>
            <person name="Jeon C.O."/>
        </authorList>
    </citation>
    <scope>NUCLEOTIDE SEQUENCE</scope>
    <source>
        <strain evidence="2">SE-s28</strain>
    </source>
</reference>
<protein>
    <submittedName>
        <fullName evidence="2">Uncharacterized protein</fullName>
    </submittedName>
</protein>
<evidence type="ECO:0000256" key="1">
    <source>
        <dbReference type="SAM" id="SignalP"/>
    </source>
</evidence>
<evidence type="ECO:0000313" key="3">
    <source>
        <dbReference type="Proteomes" id="UP000712080"/>
    </source>
</evidence>
<accession>A0A972G1H1</accession>
<gene>
    <name evidence="2" type="ORF">G6047_11795</name>
</gene>
<dbReference type="AlphaFoldDB" id="A0A972G1H1"/>
<keyword evidence="3" id="KW-1185">Reference proteome</keyword>
<comment type="caution">
    <text evidence="2">The sequence shown here is derived from an EMBL/GenBank/DDBJ whole genome shotgun (WGS) entry which is preliminary data.</text>
</comment>
<dbReference type="EMBL" id="JAAMPU010000107">
    <property type="protein sequence ID" value="NMH28716.1"/>
    <property type="molecule type" value="Genomic_DNA"/>
</dbReference>
<dbReference type="RefSeq" id="WP_169527829.1">
    <property type="nucleotide sequence ID" value="NZ_JAAMPU010000107.1"/>
</dbReference>
<feature type="chain" id="PRO_5036915216" evidence="1">
    <location>
        <begin position="21"/>
        <end position="133"/>
    </location>
</feature>